<sequence length="235" mass="25614">MLKLSNVYAGYGGVDVLHELTVEVQAGEFVAVVGPNGAGKSTLFKTISGLITPSSGSIEFLGQDLLAVSAAKRAHLGIAHVPEGRQVFASMTIYENLEMGAYTRAGQKHWQDNLEKIYNWFPILKERQSQLAGTLSGGQQQMLAIARGLAAHPKILLLDEPSMGLSPAIADEIFERLIDIHKNSDISLMLVEQRVAEALHFASRAYVLEAGRIILSGDQDALRDDDRIRQAYLGM</sequence>
<accession>A0A2A5C8H8</accession>
<dbReference type="GO" id="GO:0015807">
    <property type="term" value="P:L-amino acid transport"/>
    <property type="evidence" value="ECO:0007669"/>
    <property type="project" value="TreeGrafter"/>
</dbReference>
<dbReference type="InterPro" id="IPR003593">
    <property type="entry name" value="AAA+_ATPase"/>
</dbReference>
<keyword evidence="3" id="KW-0547">Nucleotide-binding</keyword>
<proteinExistence type="inferred from homology"/>
<keyword evidence="2" id="KW-0813">Transport</keyword>
<evidence type="ECO:0000256" key="3">
    <source>
        <dbReference type="ARBA" id="ARBA00022741"/>
    </source>
</evidence>
<keyword evidence="4 7" id="KW-0067">ATP-binding</keyword>
<dbReference type="PROSITE" id="PS50893">
    <property type="entry name" value="ABC_TRANSPORTER_2"/>
    <property type="match status" value="1"/>
</dbReference>
<evidence type="ECO:0000256" key="2">
    <source>
        <dbReference type="ARBA" id="ARBA00022448"/>
    </source>
</evidence>
<protein>
    <submittedName>
        <fullName evidence="7">Branched-chain amino acid ABC transporter ATP-binding protein</fullName>
    </submittedName>
</protein>
<dbReference type="SMART" id="SM00382">
    <property type="entry name" value="AAA"/>
    <property type="match status" value="1"/>
</dbReference>
<dbReference type="EMBL" id="NVWI01000012">
    <property type="protein sequence ID" value="PCJ39770.1"/>
    <property type="molecule type" value="Genomic_DNA"/>
</dbReference>
<dbReference type="InterPro" id="IPR003439">
    <property type="entry name" value="ABC_transporter-like_ATP-bd"/>
</dbReference>
<dbReference type="Pfam" id="PF00005">
    <property type="entry name" value="ABC_tran"/>
    <property type="match status" value="1"/>
</dbReference>
<dbReference type="SUPFAM" id="SSF52540">
    <property type="entry name" value="P-loop containing nucleoside triphosphate hydrolases"/>
    <property type="match status" value="1"/>
</dbReference>
<gene>
    <name evidence="7" type="primary">livF</name>
    <name evidence="7" type="ORF">COA71_12845</name>
</gene>
<dbReference type="GO" id="GO:0015658">
    <property type="term" value="F:branched-chain amino acid transmembrane transporter activity"/>
    <property type="evidence" value="ECO:0007669"/>
    <property type="project" value="TreeGrafter"/>
</dbReference>
<keyword evidence="5" id="KW-0029">Amino-acid transport</keyword>
<name>A0A2A5C8H8_9GAMM</name>
<dbReference type="AlphaFoldDB" id="A0A2A5C8H8"/>
<dbReference type="CDD" id="cd03224">
    <property type="entry name" value="ABC_TM1139_LivF_branched"/>
    <property type="match status" value="1"/>
</dbReference>
<dbReference type="InterPro" id="IPR017871">
    <property type="entry name" value="ABC_transporter-like_CS"/>
</dbReference>
<dbReference type="InterPro" id="IPR027417">
    <property type="entry name" value="P-loop_NTPase"/>
</dbReference>
<evidence type="ECO:0000256" key="1">
    <source>
        <dbReference type="ARBA" id="ARBA00005417"/>
    </source>
</evidence>
<comment type="similarity">
    <text evidence="1">Belongs to the ABC transporter superfamily.</text>
</comment>
<evidence type="ECO:0000259" key="6">
    <source>
        <dbReference type="PROSITE" id="PS50893"/>
    </source>
</evidence>
<comment type="caution">
    <text evidence="7">The sequence shown here is derived from an EMBL/GenBank/DDBJ whole genome shotgun (WGS) entry which is preliminary data.</text>
</comment>
<organism evidence="7 8">
    <name type="scientific">SAR86 cluster bacterium</name>
    <dbReference type="NCBI Taxonomy" id="2030880"/>
    <lineage>
        <taxon>Bacteria</taxon>
        <taxon>Pseudomonadati</taxon>
        <taxon>Pseudomonadota</taxon>
        <taxon>Gammaproteobacteria</taxon>
        <taxon>SAR86 cluster</taxon>
    </lineage>
</organism>
<dbReference type="GO" id="GO:0016887">
    <property type="term" value="F:ATP hydrolysis activity"/>
    <property type="evidence" value="ECO:0007669"/>
    <property type="project" value="InterPro"/>
</dbReference>
<dbReference type="PROSITE" id="PS00211">
    <property type="entry name" value="ABC_TRANSPORTER_1"/>
    <property type="match status" value="1"/>
</dbReference>
<dbReference type="PANTHER" id="PTHR43820:SF4">
    <property type="entry name" value="HIGH-AFFINITY BRANCHED-CHAIN AMINO ACID TRANSPORT ATP-BINDING PROTEIN LIVF"/>
    <property type="match status" value="1"/>
</dbReference>
<dbReference type="PANTHER" id="PTHR43820">
    <property type="entry name" value="HIGH-AFFINITY BRANCHED-CHAIN AMINO ACID TRANSPORT ATP-BINDING PROTEIN LIVF"/>
    <property type="match status" value="1"/>
</dbReference>
<feature type="domain" description="ABC transporter" evidence="6">
    <location>
        <begin position="2"/>
        <end position="235"/>
    </location>
</feature>
<evidence type="ECO:0000256" key="5">
    <source>
        <dbReference type="ARBA" id="ARBA00022970"/>
    </source>
</evidence>
<reference evidence="8" key="1">
    <citation type="submission" date="2017-08" db="EMBL/GenBank/DDBJ databases">
        <title>A dynamic microbial community with high functional redundancy inhabits the cold, oxic subseafloor aquifer.</title>
        <authorList>
            <person name="Tully B.J."/>
            <person name="Wheat C.G."/>
            <person name="Glazer B.T."/>
            <person name="Huber J.A."/>
        </authorList>
    </citation>
    <scope>NUCLEOTIDE SEQUENCE [LARGE SCALE GENOMIC DNA]</scope>
</reference>
<evidence type="ECO:0000313" key="8">
    <source>
        <dbReference type="Proteomes" id="UP000228987"/>
    </source>
</evidence>
<dbReference type="InterPro" id="IPR052156">
    <property type="entry name" value="BCAA_Transport_ATP-bd_LivF"/>
</dbReference>
<dbReference type="Proteomes" id="UP000228987">
    <property type="component" value="Unassembled WGS sequence"/>
</dbReference>
<evidence type="ECO:0000256" key="4">
    <source>
        <dbReference type="ARBA" id="ARBA00022840"/>
    </source>
</evidence>
<dbReference type="Gene3D" id="3.40.50.300">
    <property type="entry name" value="P-loop containing nucleotide triphosphate hydrolases"/>
    <property type="match status" value="1"/>
</dbReference>
<evidence type="ECO:0000313" key="7">
    <source>
        <dbReference type="EMBL" id="PCJ39770.1"/>
    </source>
</evidence>
<dbReference type="GO" id="GO:0005524">
    <property type="term" value="F:ATP binding"/>
    <property type="evidence" value="ECO:0007669"/>
    <property type="project" value="UniProtKB-KW"/>
</dbReference>